<proteinExistence type="predicted"/>
<keyword evidence="2" id="KW-0812">Transmembrane</keyword>
<feature type="transmembrane region" description="Helical" evidence="2">
    <location>
        <begin position="104"/>
        <end position="128"/>
    </location>
</feature>
<evidence type="ECO:0000313" key="3">
    <source>
        <dbReference type="EMBL" id="CAE6947407.1"/>
    </source>
</evidence>
<dbReference type="AlphaFoldDB" id="A0A812HED2"/>
<feature type="region of interest" description="Disordered" evidence="1">
    <location>
        <begin position="305"/>
        <end position="329"/>
    </location>
</feature>
<evidence type="ECO:0000256" key="2">
    <source>
        <dbReference type="SAM" id="Phobius"/>
    </source>
</evidence>
<keyword evidence="4" id="KW-1185">Reference proteome</keyword>
<dbReference type="OrthoDB" id="10517737at2759"/>
<keyword evidence="2" id="KW-1133">Transmembrane helix</keyword>
<name>A0A812HED2_9DINO</name>
<evidence type="ECO:0000313" key="4">
    <source>
        <dbReference type="Proteomes" id="UP000604046"/>
    </source>
</evidence>
<dbReference type="Proteomes" id="UP000604046">
    <property type="component" value="Unassembled WGS sequence"/>
</dbReference>
<comment type="caution">
    <text evidence="3">The sequence shown here is derived from an EMBL/GenBank/DDBJ whole genome shotgun (WGS) entry which is preliminary data.</text>
</comment>
<accession>A0A812HED2</accession>
<sequence>MRDQATLRTAADMTAMCRNLYTSFYGDPSAESPVIFVTFALETAVGLRVAPVLFGKDADVGSEPPESVAEMRAIWGQADMPGGSSGRGTGAGRAMLKRKSQAPFFQSSSFGMAVAVVVLAVGCVLLMLDYVSPTTKAKAHTLLPLIGNLQKLEAEQKERREELASLLARQPPRPSTKEEADRRALIQANLKSLEELKSDVRVLSAEHEKLQQVHTQPLTTCVSQAGASPGFGAGGFRSYYLAHVAKSLVPAQLPRLYMQFQQHEPPSELRLCQSKAGSFGSYYAAHVAGALGPAELPRLYQQFRTQPKKAKKQRKEQAGGQPSRSPPPFGASGSFGSYYAAHVATALVPAQLPRLYQQFGFQPVEARMQLQEKAGGQPSRSPPFGASGPFGSYYAAHVATALVPAQLPRLYQQFGFQPGVEARTHLEEKAGGQPSRSPPPFGASGSFGSYYAAHVVTALMPAQLPRLYQKFGVQPGVEARTPLQEKAGAGII</sequence>
<organism evidence="3 4">
    <name type="scientific">Symbiodinium natans</name>
    <dbReference type="NCBI Taxonomy" id="878477"/>
    <lineage>
        <taxon>Eukaryota</taxon>
        <taxon>Sar</taxon>
        <taxon>Alveolata</taxon>
        <taxon>Dinophyceae</taxon>
        <taxon>Suessiales</taxon>
        <taxon>Symbiodiniaceae</taxon>
        <taxon>Symbiodinium</taxon>
    </lineage>
</organism>
<reference evidence="3" key="1">
    <citation type="submission" date="2021-02" db="EMBL/GenBank/DDBJ databases">
        <authorList>
            <person name="Dougan E. K."/>
            <person name="Rhodes N."/>
            <person name="Thang M."/>
            <person name="Chan C."/>
        </authorList>
    </citation>
    <scope>NUCLEOTIDE SEQUENCE</scope>
</reference>
<gene>
    <name evidence="3" type="ORF">SNAT2548_LOCUS1446</name>
</gene>
<evidence type="ECO:0000256" key="1">
    <source>
        <dbReference type="SAM" id="MobiDB-lite"/>
    </source>
</evidence>
<keyword evidence="2" id="KW-0472">Membrane</keyword>
<dbReference type="EMBL" id="CAJNDS010000080">
    <property type="protein sequence ID" value="CAE6947407.1"/>
    <property type="molecule type" value="Genomic_DNA"/>
</dbReference>
<protein>
    <submittedName>
        <fullName evidence="3">Uncharacterized protein</fullName>
    </submittedName>
</protein>